<name>A0A1W2THD3_ROSNE</name>
<feature type="region of interest" description="Disordered" evidence="1">
    <location>
        <begin position="302"/>
        <end position="363"/>
    </location>
</feature>
<accession>A0A1W2THD3</accession>
<reference evidence="2" key="1">
    <citation type="submission" date="2016-03" db="EMBL/GenBank/DDBJ databases">
        <title>Draft genome sequence of Rosellinia necatrix.</title>
        <authorList>
            <person name="Kanematsu S."/>
        </authorList>
    </citation>
    <scope>NUCLEOTIDE SEQUENCE [LARGE SCALE GENOMIC DNA]</scope>
    <source>
        <strain evidence="2">W97</strain>
    </source>
</reference>
<dbReference type="AlphaFoldDB" id="A0A1W2THD3"/>
<dbReference type="Proteomes" id="UP000054516">
    <property type="component" value="Unassembled WGS sequence"/>
</dbReference>
<keyword evidence="3" id="KW-1185">Reference proteome</keyword>
<dbReference type="EMBL" id="DF977471">
    <property type="protein sequence ID" value="GAP87531.1"/>
    <property type="molecule type" value="Genomic_DNA"/>
</dbReference>
<proteinExistence type="predicted"/>
<dbReference type="STRING" id="77044.A0A1W2THD3"/>
<evidence type="ECO:0000256" key="1">
    <source>
        <dbReference type="SAM" id="MobiDB-lite"/>
    </source>
</evidence>
<gene>
    <name evidence="2" type="ORF">SAMD00023353_2600130</name>
</gene>
<dbReference type="OMA" id="CHEIENG"/>
<organism evidence="2">
    <name type="scientific">Rosellinia necatrix</name>
    <name type="common">White root-rot fungus</name>
    <dbReference type="NCBI Taxonomy" id="77044"/>
    <lineage>
        <taxon>Eukaryota</taxon>
        <taxon>Fungi</taxon>
        <taxon>Dikarya</taxon>
        <taxon>Ascomycota</taxon>
        <taxon>Pezizomycotina</taxon>
        <taxon>Sordariomycetes</taxon>
        <taxon>Xylariomycetidae</taxon>
        <taxon>Xylariales</taxon>
        <taxon>Xylariaceae</taxon>
        <taxon>Rosellinia</taxon>
    </lineage>
</organism>
<evidence type="ECO:0000313" key="3">
    <source>
        <dbReference type="Proteomes" id="UP000054516"/>
    </source>
</evidence>
<feature type="compositionally biased region" description="Acidic residues" evidence="1">
    <location>
        <begin position="307"/>
        <end position="319"/>
    </location>
</feature>
<sequence length="439" mass="48481">MPSDAIERDGFSCSYGRFYATDRRQECVPGPVLRAAFLPKLTPAGNKYIRDSYGQSFVRGQLKHYGIPFNGGQLTGNGTQFLKKALQAGMCDQVPPHITKLRDEMHAEWLAQLTPAELSGYPEWVMEKYFLTSGQADCAKTTAVVGIPLDRYSSHRSDQLRKAADKIPGLNHETGFGPTTQTIFLGWDSTAVDRAAKGHADKEVRAVKAANEERDQERSEMHGDYLKSIGKKKGRKAYSPVGTYIVDCDAIEEEWPNLADDMSLDIHATDQPGIYEACFDFGVIEGVMVIGADETAVETYCSQLDRESDDEEDTSEDSSGDEKKPASKRKYTSTTAKGRGHGRPSKKAKGSSSQSRKYYLKSRSSDKEEGMIYYEPEAGSITFQGENMASFTGEASFPCVGASVSFTARKTSDQDDGPETSWSDLSEAAYERARVGRWH</sequence>
<evidence type="ECO:0000313" key="2">
    <source>
        <dbReference type="EMBL" id="GAP87531.1"/>
    </source>
</evidence>
<dbReference type="OrthoDB" id="4630416at2759"/>
<protein>
    <submittedName>
        <fullName evidence="2">Putative AT hook motif family protein</fullName>
    </submittedName>
</protein>
<feature type="compositionally biased region" description="Basic residues" evidence="1">
    <location>
        <begin position="338"/>
        <end position="349"/>
    </location>
</feature>